<dbReference type="Gene3D" id="3.40.50.300">
    <property type="entry name" value="P-loop containing nucleotide triphosphate hydrolases"/>
    <property type="match status" value="1"/>
</dbReference>
<organism evidence="1 2">
    <name type="scientific">Agromyces rhizosphaerae</name>
    <dbReference type="NCBI Taxonomy" id="88374"/>
    <lineage>
        <taxon>Bacteria</taxon>
        <taxon>Bacillati</taxon>
        <taxon>Actinomycetota</taxon>
        <taxon>Actinomycetes</taxon>
        <taxon>Micrococcales</taxon>
        <taxon>Microbacteriaceae</taxon>
        <taxon>Agromyces</taxon>
    </lineage>
</organism>
<keyword evidence="2" id="KW-1185">Reference proteome</keyword>
<name>A0A9W6CQ06_9MICO</name>
<evidence type="ECO:0000313" key="2">
    <source>
        <dbReference type="Proteomes" id="UP001144396"/>
    </source>
</evidence>
<dbReference type="EMBL" id="BSDP01000001">
    <property type="protein sequence ID" value="GLI26398.1"/>
    <property type="molecule type" value="Genomic_DNA"/>
</dbReference>
<comment type="caution">
    <text evidence="1">The sequence shown here is derived from an EMBL/GenBank/DDBJ whole genome shotgun (WGS) entry which is preliminary data.</text>
</comment>
<gene>
    <name evidence="1" type="ORF">ARHIZOSPH14_06400</name>
</gene>
<evidence type="ECO:0000313" key="1">
    <source>
        <dbReference type="EMBL" id="GLI26398.1"/>
    </source>
</evidence>
<dbReference type="AlphaFoldDB" id="A0A9W6CQ06"/>
<reference evidence="1" key="1">
    <citation type="submission" date="2022-12" db="EMBL/GenBank/DDBJ databases">
        <title>Reference genome sequencing for broad-spectrum identification of bacterial and archaeal isolates by mass spectrometry.</title>
        <authorList>
            <person name="Sekiguchi Y."/>
            <person name="Tourlousse D.M."/>
        </authorList>
    </citation>
    <scope>NUCLEOTIDE SEQUENCE</scope>
    <source>
        <strain evidence="1">14</strain>
    </source>
</reference>
<accession>A0A9W6CQ06</accession>
<dbReference type="InterPro" id="IPR027417">
    <property type="entry name" value="P-loop_NTPase"/>
</dbReference>
<proteinExistence type="predicted"/>
<evidence type="ECO:0008006" key="3">
    <source>
        <dbReference type="Google" id="ProtNLM"/>
    </source>
</evidence>
<dbReference type="RefSeq" id="WP_281882395.1">
    <property type="nucleotide sequence ID" value="NZ_BSDP01000001.1"/>
</dbReference>
<sequence length="56" mass="5889">MSEHEQTATAEHPLSLSGISKHFGAIVAIERFDLEVEAGEVVALVGDNGARASPRS</sequence>
<dbReference type="SUPFAM" id="SSF52540">
    <property type="entry name" value="P-loop containing nucleoside triphosphate hydrolases"/>
    <property type="match status" value="1"/>
</dbReference>
<dbReference type="Proteomes" id="UP001144396">
    <property type="component" value="Unassembled WGS sequence"/>
</dbReference>
<protein>
    <recommendedName>
        <fullName evidence="3">Sugar ABC transporter ATP-binding protein</fullName>
    </recommendedName>
</protein>